<feature type="transmembrane region" description="Helical" evidence="7">
    <location>
        <begin position="97"/>
        <end position="116"/>
    </location>
</feature>
<dbReference type="AlphaFoldDB" id="A0A9D1T7S7"/>
<evidence type="ECO:0000313" key="10">
    <source>
        <dbReference type="EMBL" id="HIV22600.1"/>
    </source>
</evidence>
<dbReference type="SUPFAM" id="SSF161111">
    <property type="entry name" value="Cation efflux protein transmembrane domain-like"/>
    <property type="match status" value="1"/>
</dbReference>
<dbReference type="Gene3D" id="1.20.1510.10">
    <property type="entry name" value="Cation efflux protein transmembrane domain"/>
    <property type="match status" value="1"/>
</dbReference>
<reference evidence="10" key="2">
    <citation type="journal article" date="2021" name="PeerJ">
        <title>Extensive microbial diversity within the chicken gut microbiome revealed by metagenomics and culture.</title>
        <authorList>
            <person name="Gilroy R."/>
            <person name="Ravi A."/>
            <person name="Getino M."/>
            <person name="Pursley I."/>
            <person name="Horton D.L."/>
            <person name="Alikhan N.F."/>
            <person name="Baker D."/>
            <person name="Gharbi K."/>
            <person name="Hall N."/>
            <person name="Watson M."/>
            <person name="Adriaenssens E.M."/>
            <person name="Foster-Nyarko E."/>
            <person name="Jarju S."/>
            <person name="Secka A."/>
            <person name="Antonio M."/>
            <person name="Oren A."/>
            <person name="Chaudhuri R.R."/>
            <person name="La Ragione R."/>
            <person name="Hildebrand F."/>
            <person name="Pallen M.J."/>
        </authorList>
    </citation>
    <scope>NUCLEOTIDE SEQUENCE</scope>
    <source>
        <strain evidence="10">ChiBcec6-7307</strain>
    </source>
</reference>
<feature type="domain" description="Cation efflux protein transmembrane" evidence="8">
    <location>
        <begin position="33"/>
        <end position="223"/>
    </location>
</feature>
<evidence type="ECO:0000256" key="4">
    <source>
        <dbReference type="ARBA" id="ARBA00022692"/>
    </source>
</evidence>
<dbReference type="InterPro" id="IPR027469">
    <property type="entry name" value="Cation_efflux_TMD_sf"/>
</dbReference>
<evidence type="ECO:0000256" key="1">
    <source>
        <dbReference type="ARBA" id="ARBA00004141"/>
    </source>
</evidence>
<feature type="transmembrane region" description="Helical" evidence="7">
    <location>
        <begin position="128"/>
        <end position="148"/>
    </location>
</feature>
<evidence type="ECO:0000313" key="11">
    <source>
        <dbReference type="Proteomes" id="UP000886889"/>
    </source>
</evidence>
<evidence type="ECO:0000256" key="2">
    <source>
        <dbReference type="ARBA" id="ARBA00008114"/>
    </source>
</evidence>
<evidence type="ECO:0000256" key="6">
    <source>
        <dbReference type="ARBA" id="ARBA00023136"/>
    </source>
</evidence>
<sequence length="391" mass="43044">MISLLSRLFIKDYENTSDPGVRQRYGVLCGGLGIFLNILLFLGKLLAGFFSGSVAITADAFNNLSDAGSSVITLVGFRMAGQKPDSDHPFGHGRVEYISGLLVAFIILLMAVELLKSSVDKILHPEEVTASPLVIGILAVSIGVKLYMCLYNARVAKKIDSAAMDATAKDSLSDSLATGVVLATTLLAEFTGLQIDGWCGVLVSLFVFMAGISAAKETIDPLLGQPPRPEFVRRVRDIVLSYRDQGIIGLHDLVVHDYGPGQVMLSVHAEVPAKSDMVKMHDLIDLVEHRLKSELQCEAVIHMDPVTMDDDRIRQLREQVAEIIRDMEGKISFHDFRVVDGDTHTNLIFDVVVPFGYPMSDQQVQAHIQSEVKKRISDHYFTVIDVDKDYL</sequence>
<dbReference type="EMBL" id="DVOS01000019">
    <property type="protein sequence ID" value="HIV22600.1"/>
    <property type="molecule type" value="Genomic_DNA"/>
</dbReference>
<dbReference type="PANTHER" id="PTHR43840:SF15">
    <property type="entry name" value="MITOCHONDRIAL METAL TRANSPORTER 1-RELATED"/>
    <property type="match status" value="1"/>
</dbReference>
<comment type="caution">
    <text evidence="10">The sequence shown here is derived from an EMBL/GenBank/DDBJ whole genome shotgun (WGS) entry which is preliminary data.</text>
</comment>
<accession>A0A9D1T7S7</accession>
<evidence type="ECO:0000256" key="7">
    <source>
        <dbReference type="SAM" id="Phobius"/>
    </source>
</evidence>
<dbReference type="SUPFAM" id="SSF160240">
    <property type="entry name" value="Cation efflux protein cytoplasmic domain-like"/>
    <property type="match status" value="1"/>
</dbReference>
<comment type="similarity">
    <text evidence="2">Belongs to the cation diffusion facilitator (CDF) transporter (TC 2.A.4) family.</text>
</comment>
<keyword evidence="3" id="KW-0813">Transport</keyword>
<keyword evidence="5 7" id="KW-1133">Transmembrane helix</keyword>
<evidence type="ECO:0000256" key="5">
    <source>
        <dbReference type="ARBA" id="ARBA00022989"/>
    </source>
</evidence>
<comment type="subcellular location">
    <subcellularLocation>
        <location evidence="1">Membrane</location>
        <topology evidence="1">Multi-pass membrane protein</topology>
    </subcellularLocation>
</comment>
<keyword evidence="4 7" id="KW-0812">Transmembrane</keyword>
<dbReference type="InterPro" id="IPR050291">
    <property type="entry name" value="CDF_Transporter"/>
</dbReference>
<dbReference type="Pfam" id="PF01545">
    <property type="entry name" value="Cation_efflux"/>
    <property type="match status" value="1"/>
</dbReference>
<dbReference type="Gene3D" id="3.30.70.1350">
    <property type="entry name" value="Cation efflux protein, cytoplasmic domain"/>
    <property type="match status" value="1"/>
</dbReference>
<gene>
    <name evidence="10" type="ORF">IAC80_01540</name>
</gene>
<organism evidence="10 11">
    <name type="scientific">Candidatus Merdiplasma excrementigallinarum</name>
    <dbReference type="NCBI Taxonomy" id="2840864"/>
    <lineage>
        <taxon>Bacteria</taxon>
        <taxon>Bacillati</taxon>
        <taxon>Bacillota</taxon>
        <taxon>Clostridia</taxon>
        <taxon>Lachnospirales</taxon>
        <taxon>Lachnospiraceae</taxon>
        <taxon>Lachnospiraceae incertae sedis</taxon>
        <taxon>Candidatus Merdiplasma</taxon>
    </lineage>
</organism>
<reference evidence="10" key="1">
    <citation type="submission" date="2020-10" db="EMBL/GenBank/DDBJ databases">
        <authorList>
            <person name="Gilroy R."/>
        </authorList>
    </citation>
    <scope>NUCLEOTIDE SEQUENCE</scope>
    <source>
        <strain evidence="10">ChiBcec6-7307</strain>
    </source>
</reference>
<keyword evidence="6 7" id="KW-0472">Membrane</keyword>
<dbReference type="InterPro" id="IPR002524">
    <property type="entry name" value="Cation_efflux"/>
</dbReference>
<dbReference type="Proteomes" id="UP000886889">
    <property type="component" value="Unassembled WGS sequence"/>
</dbReference>
<feature type="transmembrane region" description="Helical" evidence="7">
    <location>
        <begin position="25"/>
        <end position="43"/>
    </location>
</feature>
<dbReference type="NCBIfam" id="TIGR01297">
    <property type="entry name" value="CDF"/>
    <property type="match status" value="1"/>
</dbReference>
<proteinExistence type="inferred from homology"/>
<dbReference type="FunFam" id="1.20.1510.10:FF:000006">
    <property type="entry name" value="Divalent cation efflux transporter"/>
    <property type="match status" value="1"/>
</dbReference>
<evidence type="ECO:0000259" key="8">
    <source>
        <dbReference type="Pfam" id="PF01545"/>
    </source>
</evidence>
<dbReference type="GO" id="GO:0008324">
    <property type="term" value="F:monoatomic cation transmembrane transporter activity"/>
    <property type="evidence" value="ECO:0007669"/>
    <property type="project" value="InterPro"/>
</dbReference>
<dbReference type="InterPro" id="IPR027470">
    <property type="entry name" value="Cation_efflux_CTD"/>
</dbReference>
<feature type="domain" description="Cation efflux protein cytoplasmic" evidence="9">
    <location>
        <begin position="227"/>
        <end position="305"/>
    </location>
</feature>
<dbReference type="Pfam" id="PF16916">
    <property type="entry name" value="ZT_dimer"/>
    <property type="match status" value="1"/>
</dbReference>
<name>A0A9D1T7S7_9FIRM</name>
<evidence type="ECO:0000259" key="9">
    <source>
        <dbReference type="Pfam" id="PF16916"/>
    </source>
</evidence>
<evidence type="ECO:0000256" key="3">
    <source>
        <dbReference type="ARBA" id="ARBA00022448"/>
    </source>
</evidence>
<dbReference type="InterPro" id="IPR058533">
    <property type="entry name" value="Cation_efflux_TM"/>
</dbReference>
<protein>
    <submittedName>
        <fullName evidence="10">Cation transporter</fullName>
    </submittedName>
</protein>
<dbReference type="GO" id="GO:0016020">
    <property type="term" value="C:membrane"/>
    <property type="evidence" value="ECO:0007669"/>
    <property type="project" value="UniProtKB-SubCell"/>
</dbReference>
<dbReference type="InterPro" id="IPR036837">
    <property type="entry name" value="Cation_efflux_CTD_sf"/>
</dbReference>
<dbReference type="PANTHER" id="PTHR43840">
    <property type="entry name" value="MITOCHONDRIAL METAL TRANSPORTER 1-RELATED"/>
    <property type="match status" value="1"/>
</dbReference>